<dbReference type="GO" id="GO:0004818">
    <property type="term" value="F:glutamate-tRNA ligase activity"/>
    <property type="evidence" value="ECO:0007669"/>
    <property type="project" value="InterPro"/>
</dbReference>
<dbReference type="InterPro" id="IPR020751">
    <property type="entry name" value="aa-tRNA-synth_I_codon-bd_sub2"/>
</dbReference>
<dbReference type="GO" id="GO:0000049">
    <property type="term" value="F:tRNA binding"/>
    <property type="evidence" value="ECO:0007669"/>
    <property type="project" value="InterPro"/>
</dbReference>
<evidence type="ECO:0000313" key="10">
    <source>
        <dbReference type="EMBL" id="KAJ3178767.1"/>
    </source>
</evidence>
<feature type="domain" description="Glutamyl/glutaminyl-tRNA synthetase class Ib catalytic" evidence="8">
    <location>
        <begin position="8"/>
        <end position="199"/>
    </location>
</feature>
<dbReference type="AlphaFoldDB" id="A0AAD5XMM8"/>
<evidence type="ECO:0000256" key="7">
    <source>
        <dbReference type="RuleBase" id="RU363037"/>
    </source>
</evidence>
<dbReference type="GO" id="GO:0005739">
    <property type="term" value="C:mitochondrion"/>
    <property type="evidence" value="ECO:0007669"/>
    <property type="project" value="TreeGrafter"/>
</dbReference>
<proteinExistence type="inferred from homology"/>
<dbReference type="InterPro" id="IPR008925">
    <property type="entry name" value="aa_tRNA-synth_I_cd-bd_sf"/>
</dbReference>
<organism evidence="10 11">
    <name type="scientific">Geranomyces variabilis</name>
    <dbReference type="NCBI Taxonomy" id="109894"/>
    <lineage>
        <taxon>Eukaryota</taxon>
        <taxon>Fungi</taxon>
        <taxon>Fungi incertae sedis</taxon>
        <taxon>Chytridiomycota</taxon>
        <taxon>Chytridiomycota incertae sedis</taxon>
        <taxon>Chytridiomycetes</taxon>
        <taxon>Spizellomycetales</taxon>
        <taxon>Powellomycetaceae</taxon>
        <taxon>Geranomyces</taxon>
    </lineage>
</organism>
<evidence type="ECO:0000256" key="3">
    <source>
        <dbReference type="ARBA" id="ARBA00022741"/>
    </source>
</evidence>
<evidence type="ECO:0000256" key="2">
    <source>
        <dbReference type="ARBA" id="ARBA00022598"/>
    </source>
</evidence>
<dbReference type="InterPro" id="IPR004527">
    <property type="entry name" value="Glu-tRNA-ligase_bac/mito"/>
</dbReference>
<dbReference type="Proteomes" id="UP001212152">
    <property type="component" value="Unassembled WGS sequence"/>
</dbReference>
<evidence type="ECO:0000259" key="8">
    <source>
        <dbReference type="Pfam" id="PF00749"/>
    </source>
</evidence>
<dbReference type="InterPro" id="IPR045462">
    <property type="entry name" value="aa-tRNA-synth_I_cd-bd"/>
</dbReference>
<comment type="caution">
    <text evidence="10">The sequence shown here is derived from an EMBL/GenBank/DDBJ whole genome shotgun (WGS) entry which is preliminary data.</text>
</comment>
<keyword evidence="11" id="KW-1185">Reference proteome</keyword>
<evidence type="ECO:0000313" key="11">
    <source>
        <dbReference type="Proteomes" id="UP001212152"/>
    </source>
</evidence>
<dbReference type="PANTHER" id="PTHR43311:SF2">
    <property type="entry name" value="GLUTAMATE--TRNA LIGASE, MITOCHONDRIAL-RELATED"/>
    <property type="match status" value="1"/>
</dbReference>
<evidence type="ECO:0000259" key="9">
    <source>
        <dbReference type="Pfam" id="PF19269"/>
    </source>
</evidence>
<reference evidence="10" key="1">
    <citation type="submission" date="2020-05" db="EMBL/GenBank/DDBJ databases">
        <title>Phylogenomic resolution of chytrid fungi.</title>
        <authorList>
            <person name="Stajich J.E."/>
            <person name="Amses K."/>
            <person name="Simmons R."/>
            <person name="Seto K."/>
            <person name="Myers J."/>
            <person name="Bonds A."/>
            <person name="Quandt C.A."/>
            <person name="Barry K."/>
            <person name="Liu P."/>
            <person name="Grigoriev I."/>
            <person name="Longcore J.E."/>
            <person name="James T.Y."/>
        </authorList>
    </citation>
    <scope>NUCLEOTIDE SEQUENCE</scope>
    <source>
        <strain evidence="10">JEL0379</strain>
    </source>
</reference>
<dbReference type="Pfam" id="PF19269">
    <property type="entry name" value="Anticodon_2"/>
    <property type="match status" value="1"/>
</dbReference>
<dbReference type="SUPFAM" id="SSF52374">
    <property type="entry name" value="Nucleotidylyl transferase"/>
    <property type="match status" value="1"/>
</dbReference>
<dbReference type="Gene3D" id="1.10.10.350">
    <property type="match status" value="1"/>
</dbReference>
<dbReference type="GO" id="GO:0005524">
    <property type="term" value="F:ATP binding"/>
    <property type="evidence" value="ECO:0007669"/>
    <property type="project" value="UniProtKB-KW"/>
</dbReference>
<evidence type="ECO:0000256" key="4">
    <source>
        <dbReference type="ARBA" id="ARBA00022840"/>
    </source>
</evidence>
<evidence type="ECO:0000256" key="1">
    <source>
        <dbReference type="ARBA" id="ARBA00007894"/>
    </source>
</evidence>
<accession>A0AAD5XMM8</accession>
<dbReference type="InterPro" id="IPR014729">
    <property type="entry name" value="Rossmann-like_a/b/a_fold"/>
</dbReference>
<evidence type="ECO:0000256" key="6">
    <source>
        <dbReference type="ARBA" id="ARBA00023146"/>
    </source>
</evidence>
<keyword evidence="4 7" id="KW-0067">ATP-binding</keyword>
<protein>
    <submittedName>
        <fullName evidence="10">Glutamyl-tRNA synthetase</fullName>
    </submittedName>
</protein>
<keyword evidence="2 7" id="KW-0436">Ligase</keyword>
<dbReference type="GO" id="GO:0006424">
    <property type="term" value="P:glutamyl-tRNA aminoacylation"/>
    <property type="evidence" value="ECO:0007669"/>
    <property type="project" value="InterPro"/>
</dbReference>
<gene>
    <name evidence="10" type="primary">EARS2</name>
    <name evidence="10" type="ORF">HDU87_003322</name>
</gene>
<keyword evidence="6 7" id="KW-0030">Aminoacyl-tRNA synthetase</keyword>
<comment type="similarity">
    <text evidence="1">Belongs to the class-I aminoacyl-tRNA synthetase family. Glutamate--tRNA ligase type 1 subfamily.</text>
</comment>
<keyword evidence="3 7" id="KW-0547">Nucleotide-binding</keyword>
<dbReference type="Pfam" id="PF00749">
    <property type="entry name" value="tRNA-synt_1c"/>
    <property type="match status" value="1"/>
</dbReference>
<feature type="domain" description="Aminoacyl-tRNA synthetase class I anticodon-binding" evidence="9">
    <location>
        <begin position="235"/>
        <end position="374"/>
    </location>
</feature>
<dbReference type="Gene3D" id="3.40.50.620">
    <property type="entry name" value="HUPs"/>
    <property type="match status" value="1"/>
</dbReference>
<sequence>MAKRSGRTIGYDQHCRHLTAEEIAEKMRNGEPHTVRFKIMDGKTTMQDLVHGQIDFNNRALDDTIILKSDGLPTYHLANVVDDHVMKITHVLRGEEWVSSTPKHLLLYKAFGWKPPLFAHLPLLVNRDGSKLSKRQGDVHIEALMAKGYLPEALLNFVAFLGWGPGSTKELYTLDELVKDFKLENINKSPAIVAYEKLNHLNKLHIGRRLANAKQRDELVSGLQPILQKEFASRLDAESAALLANKEYLTTVILAVKERIRLLTEVPKFALPFFVAPNYGLPEAINFKDSLNEEFLENVVKTTRERVSAIGDETWTPETVKELLNGTAAEHGGDFMSVVKALRYAVTGTKVGVDMVTILHVLGQKRTLERLDVALRQKGDFSIPFDFDIINPFS</sequence>
<evidence type="ECO:0000256" key="5">
    <source>
        <dbReference type="ARBA" id="ARBA00022917"/>
    </source>
</evidence>
<keyword evidence="5 7" id="KW-0648">Protein biosynthesis</keyword>
<dbReference type="InterPro" id="IPR020058">
    <property type="entry name" value="Glu/Gln-tRNA-synth_Ib_cat-dom"/>
</dbReference>
<name>A0AAD5XMM8_9FUNG</name>
<dbReference type="SUPFAM" id="SSF48163">
    <property type="entry name" value="An anticodon-binding domain of class I aminoacyl-tRNA synthetases"/>
    <property type="match status" value="1"/>
</dbReference>
<dbReference type="NCBIfam" id="TIGR00464">
    <property type="entry name" value="gltX_bact"/>
    <property type="match status" value="1"/>
</dbReference>
<dbReference type="InterPro" id="IPR049940">
    <property type="entry name" value="GluQ/Sye"/>
</dbReference>
<dbReference type="EMBL" id="JADGJQ010000024">
    <property type="protein sequence ID" value="KAJ3178767.1"/>
    <property type="molecule type" value="Genomic_DNA"/>
</dbReference>
<dbReference type="PANTHER" id="PTHR43311">
    <property type="entry name" value="GLUTAMATE--TRNA LIGASE"/>
    <property type="match status" value="1"/>
</dbReference>